<dbReference type="Pfam" id="PF01435">
    <property type="entry name" value="Peptidase_M48"/>
    <property type="match status" value="2"/>
</dbReference>
<dbReference type="Gene3D" id="3.30.2010.10">
    <property type="entry name" value="Metalloproteases ('zincins'), catalytic domain"/>
    <property type="match status" value="1"/>
</dbReference>
<reference evidence="10" key="1">
    <citation type="submission" date="2017-06" db="EMBL/GenBank/DDBJ databases">
        <title>Genome analysis of Fimbriiglobus ruber SP5, the first member of the order Planctomycetales with confirmed chitinolytic capability.</title>
        <authorList>
            <person name="Ravin N.V."/>
            <person name="Rakitin A.L."/>
            <person name="Ivanova A.A."/>
            <person name="Beletsky A.V."/>
            <person name="Kulichevskaya I.S."/>
            <person name="Mardanov A.V."/>
            <person name="Dedysh S.N."/>
        </authorList>
    </citation>
    <scope>NUCLEOTIDE SEQUENCE [LARGE SCALE GENOMIC DNA]</scope>
    <source>
        <strain evidence="10">SP5</strain>
    </source>
</reference>
<keyword evidence="2" id="KW-0479">Metal-binding</keyword>
<organism evidence="9 10">
    <name type="scientific">Fimbriiglobus ruber</name>
    <dbReference type="NCBI Taxonomy" id="1908690"/>
    <lineage>
        <taxon>Bacteria</taxon>
        <taxon>Pseudomonadati</taxon>
        <taxon>Planctomycetota</taxon>
        <taxon>Planctomycetia</taxon>
        <taxon>Gemmatales</taxon>
        <taxon>Gemmataceae</taxon>
        <taxon>Fimbriiglobus</taxon>
    </lineage>
</organism>
<keyword evidence="4 6" id="KW-0862">Zinc</keyword>
<dbReference type="PANTHER" id="PTHR22726:SF1">
    <property type="entry name" value="METALLOENDOPEPTIDASE OMA1, MITOCHONDRIAL"/>
    <property type="match status" value="1"/>
</dbReference>
<comment type="caution">
    <text evidence="9">The sequence shown here is derived from an EMBL/GenBank/DDBJ whole genome shotgun (WGS) entry which is preliminary data.</text>
</comment>
<gene>
    <name evidence="9" type="ORF">FRUB_06577</name>
</gene>
<keyword evidence="3 6" id="KW-0378">Hydrolase</keyword>
<protein>
    <submittedName>
        <fullName evidence="9">Zn-dependent protease with chaperone function</fullName>
    </submittedName>
</protein>
<evidence type="ECO:0000313" key="9">
    <source>
        <dbReference type="EMBL" id="OWK37457.1"/>
    </source>
</evidence>
<evidence type="ECO:0000256" key="7">
    <source>
        <dbReference type="SAM" id="MobiDB-lite"/>
    </source>
</evidence>
<evidence type="ECO:0000256" key="6">
    <source>
        <dbReference type="RuleBase" id="RU003983"/>
    </source>
</evidence>
<dbReference type="EMBL" id="NIDE01000014">
    <property type="protein sequence ID" value="OWK37457.1"/>
    <property type="molecule type" value="Genomic_DNA"/>
</dbReference>
<dbReference type="GO" id="GO:0016020">
    <property type="term" value="C:membrane"/>
    <property type="evidence" value="ECO:0007669"/>
    <property type="project" value="TreeGrafter"/>
</dbReference>
<evidence type="ECO:0000256" key="4">
    <source>
        <dbReference type="ARBA" id="ARBA00022833"/>
    </source>
</evidence>
<feature type="domain" description="Peptidase M48" evidence="8">
    <location>
        <begin position="162"/>
        <end position="226"/>
    </location>
</feature>
<dbReference type="GO" id="GO:0046872">
    <property type="term" value="F:metal ion binding"/>
    <property type="evidence" value="ECO:0007669"/>
    <property type="project" value="UniProtKB-KW"/>
</dbReference>
<evidence type="ECO:0000313" key="10">
    <source>
        <dbReference type="Proteomes" id="UP000214646"/>
    </source>
</evidence>
<keyword evidence="1 6" id="KW-0645">Protease</keyword>
<dbReference type="AlphaFoldDB" id="A0A225DMN6"/>
<dbReference type="PANTHER" id="PTHR22726">
    <property type="entry name" value="METALLOENDOPEPTIDASE OMA1"/>
    <property type="match status" value="1"/>
</dbReference>
<dbReference type="GO" id="GO:0004222">
    <property type="term" value="F:metalloendopeptidase activity"/>
    <property type="evidence" value="ECO:0007669"/>
    <property type="project" value="InterPro"/>
</dbReference>
<evidence type="ECO:0000256" key="1">
    <source>
        <dbReference type="ARBA" id="ARBA00022670"/>
    </source>
</evidence>
<name>A0A225DMN6_9BACT</name>
<evidence type="ECO:0000259" key="8">
    <source>
        <dbReference type="Pfam" id="PF01435"/>
    </source>
</evidence>
<keyword evidence="10" id="KW-1185">Reference proteome</keyword>
<keyword evidence="5 6" id="KW-0482">Metalloprotease</keyword>
<feature type="region of interest" description="Disordered" evidence="7">
    <location>
        <begin position="1"/>
        <end position="24"/>
    </location>
</feature>
<dbReference type="Proteomes" id="UP000214646">
    <property type="component" value="Unassembled WGS sequence"/>
</dbReference>
<evidence type="ECO:0000256" key="2">
    <source>
        <dbReference type="ARBA" id="ARBA00022723"/>
    </source>
</evidence>
<evidence type="ECO:0000256" key="3">
    <source>
        <dbReference type="ARBA" id="ARBA00022801"/>
    </source>
</evidence>
<feature type="domain" description="Peptidase M48" evidence="8">
    <location>
        <begin position="91"/>
        <end position="153"/>
    </location>
</feature>
<dbReference type="GO" id="GO:0051603">
    <property type="term" value="P:proteolysis involved in protein catabolic process"/>
    <property type="evidence" value="ECO:0007669"/>
    <property type="project" value="TreeGrafter"/>
</dbReference>
<evidence type="ECO:0000256" key="5">
    <source>
        <dbReference type="ARBA" id="ARBA00023049"/>
    </source>
</evidence>
<comment type="cofactor">
    <cofactor evidence="6">
        <name>Zn(2+)</name>
        <dbReference type="ChEBI" id="CHEBI:29105"/>
    </cofactor>
    <text evidence="6">Binds 1 zinc ion per subunit.</text>
</comment>
<dbReference type="CDD" id="cd07331">
    <property type="entry name" value="M48C_Oma1_like"/>
    <property type="match status" value="1"/>
</dbReference>
<proteinExistence type="inferred from homology"/>
<dbReference type="InterPro" id="IPR051156">
    <property type="entry name" value="Mito/Outer_Membr_Metalloprot"/>
</dbReference>
<comment type="similarity">
    <text evidence="6">Belongs to the peptidase M48 family.</text>
</comment>
<dbReference type="InterPro" id="IPR001915">
    <property type="entry name" value="Peptidase_M48"/>
</dbReference>
<sequence length="247" mass="27558">MAAGCGRIGVPGADQTAGPGGREQPLALNPKQELALGHQSYEEVMSEYGDRVLSADSPETTRVRRIVDRLKEAADIEPLQREIELRVRGYRFDWEANVIRDKQVNAFCLPAGKIFVFTGILSFLRNDDDAVAAVLAHEMAHAQAHHSSERLARERAGGNVFQKLSYSRMQESEADHIGVFIMAFAGYDPDRAVAFWKRMTQAHNGPPEFLSDHPSDEHRVQNLTAWAPKARAAKKAFDEGRITPPRR</sequence>
<accession>A0A225DMN6</accession>